<dbReference type="InterPro" id="IPR002893">
    <property type="entry name" value="Znf_MYND"/>
</dbReference>
<dbReference type="PROSITE" id="PS50865">
    <property type="entry name" value="ZF_MYND_2"/>
    <property type="match status" value="1"/>
</dbReference>
<dbReference type="GO" id="GO:0008270">
    <property type="term" value="F:zinc ion binding"/>
    <property type="evidence" value="ECO:0007669"/>
    <property type="project" value="UniProtKB-KW"/>
</dbReference>
<gene>
    <name evidence="7" type="ORF">C8F04DRAFT_690066</name>
</gene>
<dbReference type="GO" id="GO:0005634">
    <property type="term" value="C:nucleus"/>
    <property type="evidence" value="ECO:0007669"/>
    <property type="project" value="TreeGrafter"/>
</dbReference>
<dbReference type="Gene3D" id="2.170.270.10">
    <property type="entry name" value="SET domain"/>
    <property type="match status" value="1"/>
</dbReference>
<evidence type="ECO:0000313" key="7">
    <source>
        <dbReference type="EMBL" id="KAJ7044131.1"/>
    </source>
</evidence>
<evidence type="ECO:0000259" key="6">
    <source>
        <dbReference type="PROSITE" id="PS50865"/>
    </source>
</evidence>
<dbReference type="CDD" id="cd20071">
    <property type="entry name" value="SET_SMYD"/>
    <property type="match status" value="1"/>
</dbReference>
<dbReference type="AlphaFoldDB" id="A0AAD6TCX2"/>
<keyword evidence="8" id="KW-1185">Reference proteome</keyword>
<sequence>MINVRLEPHTSGRSQAVAAKRLAAGSLIVSCDALTTVLLPQEKGQRCDACHTKSPGLQKCSGCAAYFYCSTKCQNIQWQAHHKRICKRFNKYTSSLGFQALAPHEKLDALLLSHLVAQLDGADSAVNDPLNSILSLLPGPSNLPTPQIAYSSPRITVSEVKDWYAKFGNNNFVIHSHLTTFGHGIFPLASRLFNHSCLPNAAAKYILSPSSLPKMEVVALRDISPEEEICLTYLDPALLQTRQQIFQLTYGFECRCTSCLFFEKVGPIPGPPTDPGQRDGLSVQLLQFMKDTPHDGMSLGSATFPSNLLPIFHESYITDVAEIFRNASHDGPYAVALSSGKTLLALYRLIYPPNYPQIGMHLLELAKTSWNRIVSENMDASAERVMKAECRMYLNEAKGILQILGPEGNEDGPLVEIKVLESVLEEP</sequence>
<dbReference type="PROSITE" id="PS01360">
    <property type="entry name" value="ZF_MYND_1"/>
    <property type="match status" value="1"/>
</dbReference>
<feature type="domain" description="SET" evidence="5">
    <location>
        <begin position="144"/>
        <end position="234"/>
    </location>
</feature>
<dbReference type="Proteomes" id="UP001218188">
    <property type="component" value="Unassembled WGS sequence"/>
</dbReference>
<dbReference type="PANTHER" id="PTHR12197">
    <property type="entry name" value="HISTONE-LYSINE N-METHYLTRANSFERASE SMYD"/>
    <property type="match status" value="1"/>
</dbReference>
<evidence type="ECO:0000259" key="5">
    <source>
        <dbReference type="PROSITE" id="PS50280"/>
    </source>
</evidence>
<dbReference type="Pfam" id="PF00856">
    <property type="entry name" value="SET"/>
    <property type="match status" value="1"/>
</dbReference>
<dbReference type="InterPro" id="IPR046341">
    <property type="entry name" value="SET_dom_sf"/>
</dbReference>
<comment type="caution">
    <text evidence="7">The sequence shown here is derived from an EMBL/GenBank/DDBJ whole genome shotgun (WGS) entry which is preliminary data.</text>
</comment>
<feature type="domain" description="MYND-type" evidence="6">
    <location>
        <begin position="47"/>
        <end position="86"/>
    </location>
</feature>
<proteinExistence type="predicted"/>
<reference evidence="7" key="1">
    <citation type="submission" date="2023-03" db="EMBL/GenBank/DDBJ databases">
        <title>Massive genome expansion in bonnet fungi (Mycena s.s.) driven by repeated elements and novel gene families across ecological guilds.</title>
        <authorList>
            <consortium name="Lawrence Berkeley National Laboratory"/>
            <person name="Harder C.B."/>
            <person name="Miyauchi S."/>
            <person name="Viragh M."/>
            <person name="Kuo A."/>
            <person name="Thoen E."/>
            <person name="Andreopoulos B."/>
            <person name="Lu D."/>
            <person name="Skrede I."/>
            <person name="Drula E."/>
            <person name="Henrissat B."/>
            <person name="Morin E."/>
            <person name="Kohler A."/>
            <person name="Barry K."/>
            <person name="LaButti K."/>
            <person name="Morin E."/>
            <person name="Salamov A."/>
            <person name="Lipzen A."/>
            <person name="Mereny Z."/>
            <person name="Hegedus B."/>
            <person name="Baldrian P."/>
            <person name="Stursova M."/>
            <person name="Weitz H."/>
            <person name="Taylor A."/>
            <person name="Grigoriev I.V."/>
            <person name="Nagy L.G."/>
            <person name="Martin F."/>
            <person name="Kauserud H."/>
        </authorList>
    </citation>
    <scope>NUCLEOTIDE SEQUENCE</scope>
    <source>
        <strain evidence="7">CBHHK200</strain>
    </source>
</reference>
<dbReference type="EMBL" id="JARJCM010000008">
    <property type="protein sequence ID" value="KAJ7044131.1"/>
    <property type="molecule type" value="Genomic_DNA"/>
</dbReference>
<evidence type="ECO:0000313" key="8">
    <source>
        <dbReference type="Proteomes" id="UP001218188"/>
    </source>
</evidence>
<dbReference type="InterPro" id="IPR011990">
    <property type="entry name" value="TPR-like_helical_dom_sf"/>
</dbReference>
<evidence type="ECO:0000256" key="1">
    <source>
        <dbReference type="ARBA" id="ARBA00022723"/>
    </source>
</evidence>
<keyword evidence="1" id="KW-0479">Metal-binding</keyword>
<evidence type="ECO:0008006" key="9">
    <source>
        <dbReference type="Google" id="ProtNLM"/>
    </source>
</evidence>
<evidence type="ECO:0000256" key="4">
    <source>
        <dbReference type="PROSITE-ProRule" id="PRU00134"/>
    </source>
</evidence>
<dbReference type="PROSITE" id="PS50280">
    <property type="entry name" value="SET"/>
    <property type="match status" value="1"/>
</dbReference>
<keyword evidence="2 4" id="KW-0863">Zinc-finger</keyword>
<dbReference type="InterPro" id="IPR050869">
    <property type="entry name" value="H3K4_H4K5_MeTrfase"/>
</dbReference>
<dbReference type="Gene3D" id="1.10.220.160">
    <property type="match status" value="1"/>
</dbReference>
<organism evidence="7 8">
    <name type="scientific">Mycena alexandri</name>
    <dbReference type="NCBI Taxonomy" id="1745969"/>
    <lineage>
        <taxon>Eukaryota</taxon>
        <taxon>Fungi</taxon>
        <taxon>Dikarya</taxon>
        <taxon>Basidiomycota</taxon>
        <taxon>Agaricomycotina</taxon>
        <taxon>Agaricomycetes</taxon>
        <taxon>Agaricomycetidae</taxon>
        <taxon>Agaricales</taxon>
        <taxon>Marasmiineae</taxon>
        <taxon>Mycenaceae</taxon>
        <taxon>Mycena</taxon>
    </lineage>
</organism>
<dbReference type="SUPFAM" id="SSF82199">
    <property type="entry name" value="SET domain"/>
    <property type="match status" value="1"/>
</dbReference>
<dbReference type="InterPro" id="IPR001214">
    <property type="entry name" value="SET_dom"/>
</dbReference>
<dbReference type="Pfam" id="PF01753">
    <property type="entry name" value="zf-MYND"/>
    <property type="match status" value="1"/>
</dbReference>
<evidence type="ECO:0000256" key="2">
    <source>
        <dbReference type="ARBA" id="ARBA00022771"/>
    </source>
</evidence>
<keyword evidence="3" id="KW-0862">Zinc</keyword>
<evidence type="ECO:0000256" key="3">
    <source>
        <dbReference type="ARBA" id="ARBA00022833"/>
    </source>
</evidence>
<name>A0AAD6TCX2_9AGAR</name>
<protein>
    <recommendedName>
        <fullName evidence="9">SET domain-containing protein</fullName>
    </recommendedName>
</protein>
<dbReference type="SUPFAM" id="SSF144232">
    <property type="entry name" value="HIT/MYND zinc finger-like"/>
    <property type="match status" value="1"/>
</dbReference>
<dbReference type="Gene3D" id="6.10.140.2220">
    <property type="match status" value="1"/>
</dbReference>
<accession>A0AAD6TCX2</accession>
<dbReference type="Gene3D" id="1.25.40.10">
    <property type="entry name" value="Tetratricopeptide repeat domain"/>
    <property type="match status" value="1"/>
</dbReference>
<dbReference type="PANTHER" id="PTHR12197:SF251">
    <property type="entry name" value="EG:BACR7C10.4 PROTEIN"/>
    <property type="match status" value="1"/>
</dbReference>